<dbReference type="EMBL" id="JAGTJJ010000007">
    <property type="protein sequence ID" value="MDC3982166.1"/>
    <property type="molecule type" value="Genomic_DNA"/>
</dbReference>
<organism evidence="2 3">
    <name type="scientific">Polyangium jinanense</name>
    <dbReference type="NCBI Taxonomy" id="2829994"/>
    <lineage>
        <taxon>Bacteria</taxon>
        <taxon>Pseudomonadati</taxon>
        <taxon>Myxococcota</taxon>
        <taxon>Polyangia</taxon>
        <taxon>Polyangiales</taxon>
        <taxon>Polyangiaceae</taxon>
        <taxon>Polyangium</taxon>
    </lineage>
</organism>
<name>A0A9X3X644_9BACT</name>
<dbReference type="PANTHER" id="PTHR34846:SF10">
    <property type="entry name" value="CYTOPLASMIC PROTEIN"/>
    <property type="match status" value="1"/>
</dbReference>
<dbReference type="AlphaFoldDB" id="A0A9X3X644"/>
<gene>
    <name evidence="2" type="ORF">KEG57_16730</name>
</gene>
<dbReference type="GO" id="GO:0051920">
    <property type="term" value="F:peroxiredoxin activity"/>
    <property type="evidence" value="ECO:0007669"/>
    <property type="project" value="InterPro"/>
</dbReference>
<dbReference type="SUPFAM" id="SSF69118">
    <property type="entry name" value="AhpD-like"/>
    <property type="match status" value="1"/>
</dbReference>
<accession>A0A9X3X644</accession>
<dbReference type="RefSeq" id="WP_272420561.1">
    <property type="nucleotide sequence ID" value="NZ_JAGTJJ010000007.1"/>
</dbReference>
<keyword evidence="3" id="KW-1185">Reference proteome</keyword>
<protein>
    <submittedName>
        <fullName evidence="2">Carboxymuconolactone decarboxylase family protein</fullName>
    </submittedName>
</protein>
<dbReference type="InterPro" id="IPR003779">
    <property type="entry name" value="CMD-like"/>
</dbReference>
<dbReference type="Proteomes" id="UP001151081">
    <property type="component" value="Unassembled WGS sequence"/>
</dbReference>
<dbReference type="InterPro" id="IPR029032">
    <property type="entry name" value="AhpD-like"/>
</dbReference>
<dbReference type="PANTHER" id="PTHR34846">
    <property type="entry name" value="4-CARBOXYMUCONOLACTONE DECARBOXYLASE FAMILY PROTEIN (AFU_ORTHOLOGUE AFUA_6G11590)"/>
    <property type="match status" value="1"/>
</dbReference>
<dbReference type="Pfam" id="PF02627">
    <property type="entry name" value="CMD"/>
    <property type="match status" value="1"/>
</dbReference>
<dbReference type="Gene3D" id="1.20.1290.10">
    <property type="entry name" value="AhpD-like"/>
    <property type="match status" value="1"/>
</dbReference>
<dbReference type="NCBIfam" id="TIGR00778">
    <property type="entry name" value="ahpD_dom"/>
    <property type="match status" value="1"/>
</dbReference>
<proteinExistence type="predicted"/>
<feature type="domain" description="Carboxymuconolactone decarboxylase-like" evidence="1">
    <location>
        <begin position="12"/>
        <end position="94"/>
    </location>
</feature>
<sequence>MKQRIAYQDVAPKAFRALLALAQHVRTSGLDHKLVELVNLRVSQMNGCAFCIDMHTKELRAAGETEQRLYLLSAYREAPFYSDRERAALAWAEAVTELGKDGVSDAVYEEARRHFGEAELVELTVAVIHINAWNRMNVPFRMPAGTYTPSAR</sequence>
<evidence type="ECO:0000259" key="1">
    <source>
        <dbReference type="Pfam" id="PF02627"/>
    </source>
</evidence>
<dbReference type="InterPro" id="IPR004675">
    <property type="entry name" value="AhpD_core"/>
</dbReference>
<comment type="caution">
    <text evidence="2">The sequence shown here is derived from an EMBL/GenBank/DDBJ whole genome shotgun (WGS) entry which is preliminary data.</text>
</comment>
<evidence type="ECO:0000313" key="2">
    <source>
        <dbReference type="EMBL" id="MDC3982166.1"/>
    </source>
</evidence>
<evidence type="ECO:0000313" key="3">
    <source>
        <dbReference type="Proteomes" id="UP001151081"/>
    </source>
</evidence>
<reference evidence="2 3" key="1">
    <citation type="submission" date="2021-04" db="EMBL/GenBank/DDBJ databases">
        <title>Genome analysis of Polyangium sp.</title>
        <authorList>
            <person name="Li Y."/>
            <person name="Wang J."/>
        </authorList>
    </citation>
    <scope>NUCLEOTIDE SEQUENCE [LARGE SCALE GENOMIC DNA]</scope>
    <source>
        <strain evidence="2 3">SDU14</strain>
    </source>
</reference>